<comment type="caution">
    <text evidence="2">The sequence shown here is derived from an EMBL/GenBank/DDBJ whole genome shotgun (WGS) entry which is preliminary data.</text>
</comment>
<name>A0A4V3SC37_9HYME</name>
<gene>
    <name evidence="2" type="ORF">DBV15_07376</name>
</gene>
<evidence type="ECO:0000313" key="2">
    <source>
        <dbReference type="EMBL" id="TGZ55314.1"/>
    </source>
</evidence>
<feature type="region of interest" description="Disordered" evidence="1">
    <location>
        <begin position="1"/>
        <end position="62"/>
    </location>
</feature>
<sequence length="62" mass="7049">MQERTGPQSRNISPPPAHRRPKFKPALYNAERLQGRPPSDRREESRGRSRTSGQVAVPKAEK</sequence>
<keyword evidence="3" id="KW-1185">Reference proteome</keyword>
<organism evidence="2 3">
    <name type="scientific">Temnothorax longispinosus</name>
    <dbReference type="NCBI Taxonomy" id="300112"/>
    <lineage>
        <taxon>Eukaryota</taxon>
        <taxon>Metazoa</taxon>
        <taxon>Ecdysozoa</taxon>
        <taxon>Arthropoda</taxon>
        <taxon>Hexapoda</taxon>
        <taxon>Insecta</taxon>
        <taxon>Pterygota</taxon>
        <taxon>Neoptera</taxon>
        <taxon>Endopterygota</taxon>
        <taxon>Hymenoptera</taxon>
        <taxon>Apocrita</taxon>
        <taxon>Aculeata</taxon>
        <taxon>Formicoidea</taxon>
        <taxon>Formicidae</taxon>
        <taxon>Myrmicinae</taxon>
        <taxon>Temnothorax</taxon>
    </lineage>
</organism>
<reference evidence="2 3" key="1">
    <citation type="journal article" date="2019" name="Philos. Trans. R. Soc. Lond., B, Biol. Sci.">
        <title>Ant behaviour and brain gene expression of defending hosts depend on the ecological success of the intruding social parasite.</title>
        <authorList>
            <person name="Kaur R."/>
            <person name="Stoldt M."/>
            <person name="Jongepier E."/>
            <person name="Feldmeyer B."/>
            <person name="Menzel F."/>
            <person name="Bornberg-Bauer E."/>
            <person name="Foitzik S."/>
        </authorList>
    </citation>
    <scope>NUCLEOTIDE SEQUENCE [LARGE SCALE GENOMIC DNA]</scope>
    <source>
        <tissue evidence="2">Whole body</tissue>
    </source>
</reference>
<dbReference type="EMBL" id="QBLH01000471">
    <property type="protein sequence ID" value="TGZ55314.1"/>
    <property type="molecule type" value="Genomic_DNA"/>
</dbReference>
<protein>
    <submittedName>
        <fullName evidence="2">Uncharacterized protein</fullName>
    </submittedName>
</protein>
<accession>A0A4V3SC37</accession>
<feature type="compositionally biased region" description="Polar residues" evidence="1">
    <location>
        <begin position="1"/>
        <end position="12"/>
    </location>
</feature>
<dbReference type="AlphaFoldDB" id="A0A4V3SC37"/>
<evidence type="ECO:0000313" key="3">
    <source>
        <dbReference type="Proteomes" id="UP000310200"/>
    </source>
</evidence>
<proteinExistence type="predicted"/>
<dbReference type="Proteomes" id="UP000310200">
    <property type="component" value="Unassembled WGS sequence"/>
</dbReference>
<feature type="compositionally biased region" description="Basic and acidic residues" evidence="1">
    <location>
        <begin position="38"/>
        <end position="47"/>
    </location>
</feature>
<evidence type="ECO:0000256" key="1">
    <source>
        <dbReference type="SAM" id="MobiDB-lite"/>
    </source>
</evidence>